<evidence type="ECO:0000256" key="3">
    <source>
        <dbReference type="ARBA" id="ARBA00022692"/>
    </source>
</evidence>
<keyword evidence="4 6" id="KW-1133">Transmembrane helix</keyword>
<proteinExistence type="predicted"/>
<evidence type="ECO:0000256" key="5">
    <source>
        <dbReference type="ARBA" id="ARBA00023136"/>
    </source>
</evidence>
<protein>
    <submittedName>
        <fullName evidence="7">Unannotated protein</fullName>
    </submittedName>
</protein>
<feature type="transmembrane region" description="Helical" evidence="6">
    <location>
        <begin position="151"/>
        <end position="175"/>
    </location>
</feature>
<dbReference type="Pfam" id="PF01810">
    <property type="entry name" value="LysE"/>
    <property type="match status" value="1"/>
</dbReference>
<dbReference type="PANTHER" id="PTHR30086:SF20">
    <property type="entry name" value="ARGININE EXPORTER PROTEIN ARGO-RELATED"/>
    <property type="match status" value="1"/>
</dbReference>
<keyword evidence="5 6" id="KW-0472">Membrane</keyword>
<dbReference type="GO" id="GO:0005886">
    <property type="term" value="C:plasma membrane"/>
    <property type="evidence" value="ECO:0007669"/>
    <property type="project" value="UniProtKB-SubCell"/>
</dbReference>
<accession>A0A6J6I8S3</accession>
<dbReference type="PANTHER" id="PTHR30086">
    <property type="entry name" value="ARGININE EXPORTER PROTEIN ARGO"/>
    <property type="match status" value="1"/>
</dbReference>
<dbReference type="GO" id="GO:0015171">
    <property type="term" value="F:amino acid transmembrane transporter activity"/>
    <property type="evidence" value="ECO:0007669"/>
    <property type="project" value="TreeGrafter"/>
</dbReference>
<feature type="transmembrane region" description="Helical" evidence="6">
    <location>
        <begin position="69"/>
        <end position="90"/>
    </location>
</feature>
<keyword evidence="3 6" id="KW-0812">Transmembrane</keyword>
<gene>
    <name evidence="7" type="ORF">UFOPK1909_00273</name>
</gene>
<evidence type="ECO:0000256" key="1">
    <source>
        <dbReference type="ARBA" id="ARBA00004651"/>
    </source>
</evidence>
<feature type="transmembrane region" description="Helical" evidence="6">
    <location>
        <begin position="6"/>
        <end position="26"/>
    </location>
</feature>
<comment type="subcellular location">
    <subcellularLocation>
        <location evidence="1">Cell membrane</location>
        <topology evidence="1">Multi-pass membrane protein</topology>
    </subcellularLocation>
</comment>
<dbReference type="AlphaFoldDB" id="A0A6J6I8S3"/>
<evidence type="ECO:0000256" key="2">
    <source>
        <dbReference type="ARBA" id="ARBA00022475"/>
    </source>
</evidence>
<evidence type="ECO:0000256" key="6">
    <source>
        <dbReference type="SAM" id="Phobius"/>
    </source>
</evidence>
<reference evidence="7" key="1">
    <citation type="submission" date="2020-05" db="EMBL/GenBank/DDBJ databases">
        <authorList>
            <person name="Chiriac C."/>
            <person name="Salcher M."/>
            <person name="Ghai R."/>
            <person name="Kavagutti S V."/>
        </authorList>
    </citation>
    <scope>NUCLEOTIDE SEQUENCE</scope>
</reference>
<feature type="transmembrane region" description="Helical" evidence="6">
    <location>
        <begin position="38"/>
        <end position="63"/>
    </location>
</feature>
<feature type="transmembrane region" description="Helical" evidence="6">
    <location>
        <begin position="117"/>
        <end position="139"/>
    </location>
</feature>
<dbReference type="EMBL" id="CAEZVD010000011">
    <property type="protein sequence ID" value="CAB4617178.1"/>
    <property type="molecule type" value="Genomic_DNA"/>
</dbReference>
<name>A0A6J6I8S3_9ZZZZ</name>
<feature type="transmembrane region" description="Helical" evidence="6">
    <location>
        <begin position="187"/>
        <end position="204"/>
    </location>
</feature>
<dbReference type="InterPro" id="IPR001123">
    <property type="entry name" value="LeuE-type"/>
</dbReference>
<keyword evidence="2" id="KW-1003">Cell membrane</keyword>
<evidence type="ECO:0000256" key="4">
    <source>
        <dbReference type="ARBA" id="ARBA00022989"/>
    </source>
</evidence>
<organism evidence="7">
    <name type="scientific">freshwater metagenome</name>
    <dbReference type="NCBI Taxonomy" id="449393"/>
    <lineage>
        <taxon>unclassified sequences</taxon>
        <taxon>metagenomes</taxon>
        <taxon>ecological metagenomes</taxon>
    </lineage>
</organism>
<sequence length="205" mass="21965">MEILITGILAGIALAIPLGPMAILLITTTIKYGRGIGIFGALAMASVDFSYAALVFTFGSAIVESLNDWVWPMRIGGSAILVFVAVKIFIDARKSSRIENPNLDTPTTTPLKTYAKFFGLTVLNPATAFYFVGITPSVALIDNSPNSAGVFLFAIGVFIGSVVWQISLVFAAQLTSKFTDEKIQHRIQYLGSILIFALAVGLLLK</sequence>
<evidence type="ECO:0000313" key="7">
    <source>
        <dbReference type="EMBL" id="CAB4617178.1"/>
    </source>
</evidence>